<protein>
    <recommendedName>
        <fullName evidence="5">DNA topoisomerase (ATP-hydrolyzing)</fullName>
        <ecNumber evidence="5">5.6.2.2</ecNumber>
    </recommendedName>
</protein>
<keyword evidence="11" id="KW-0539">Nucleus</keyword>
<gene>
    <name evidence="16" type="ORF">PAC_06514</name>
</gene>
<evidence type="ECO:0000256" key="5">
    <source>
        <dbReference type="ARBA" id="ARBA00012895"/>
    </source>
</evidence>
<evidence type="ECO:0000256" key="1">
    <source>
        <dbReference type="ARBA" id="ARBA00000185"/>
    </source>
</evidence>
<dbReference type="InterPro" id="IPR013048">
    <property type="entry name" value="Meiotic_Spo11"/>
</dbReference>
<dbReference type="PANTHER" id="PTHR10848:SF0">
    <property type="entry name" value="MEIOTIC RECOMBINATION PROTEIN SPO11"/>
    <property type="match status" value="1"/>
</dbReference>
<reference evidence="16 17" key="1">
    <citation type="submission" date="2016-03" db="EMBL/GenBank/DDBJ databases">
        <authorList>
            <person name="Ploux O."/>
        </authorList>
    </citation>
    <scope>NUCLEOTIDE SEQUENCE [LARGE SCALE GENOMIC DNA]</scope>
    <source>
        <strain evidence="16 17">UAMH 11012</strain>
    </source>
</reference>
<keyword evidence="17" id="KW-1185">Reference proteome</keyword>
<dbReference type="Pfam" id="PF21180">
    <property type="entry name" value="TOP6A-Spo11_Toprim"/>
    <property type="match status" value="1"/>
</dbReference>
<dbReference type="EMBL" id="FJOG01000008">
    <property type="protein sequence ID" value="CZR56625.1"/>
    <property type="molecule type" value="Genomic_DNA"/>
</dbReference>
<dbReference type="GO" id="GO:0007131">
    <property type="term" value="P:reciprocal meiotic recombination"/>
    <property type="evidence" value="ECO:0007669"/>
    <property type="project" value="TreeGrafter"/>
</dbReference>
<feature type="domain" description="Topoisomerase 6 subunit A/Spo11 TOPRIM" evidence="15">
    <location>
        <begin position="259"/>
        <end position="409"/>
    </location>
</feature>
<feature type="active site" description="O-(5'-phospho-DNA)-tyrosine intermediate" evidence="12">
    <location>
        <position position="161"/>
    </location>
</feature>
<comment type="catalytic activity">
    <reaction evidence="1 12">
        <text>ATP-dependent breakage, passage and rejoining of double-stranded DNA.</text>
        <dbReference type="EC" id="5.6.2.2"/>
    </reaction>
</comment>
<evidence type="ECO:0000256" key="11">
    <source>
        <dbReference type="ARBA" id="ARBA00023242"/>
    </source>
</evidence>
<name>A0A1L7WV21_9HELO</name>
<organism evidence="16 17">
    <name type="scientific">Phialocephala subalpina</name>
    <dbReference type="NCBI Taxonomy" id="576137"/>
    <lineage>
        <taxon>Eukaryota</taxon>
        <taxon>Fungi</taxon>
        <taxon>Dikarya</taxon>
        <taxon>Ascomycota</taxon>
        <taxon>Pezizomycotina</taxon>
        <taxon>Leotiomycetes</taxon>
        <taxon>Helotiales</taxon>
        <taxon>Mollisiaceae</taxon>
        <taxon>Phialocephala</taxon>
        <taxon>Phialocephala fortinii species complex</taxon>
    </lineage>
</organism>
<evidence type="ECO:0000256" key="8">
    <source>
        <dbReference type="ARBA" id="ARBA00023029"/>
    </source>
</evidence>
<dbReference type="OrthoDB" id="5377392at2759"/>
<comment type="subcellular location">
    <subcellularLocation>
        <location evidence="3">Nucleus</location>
    </subcellularLocation>
</comment>
<dbReference type="GO" id="GO:0003918">
    <property type="term" value="F:DNA topoisomerase type II (double strand cut, ATP-hydrolyzing) activity"/>
    <property type="evidence" value="ECO:0007669"/>
    <property type="project" value="UniProtKB-UniRule"/>
</dbReference>
<dbReference type="InterPro" id="IPR036078">
    <property type="entry name" value="Spo11/TopoVI_A_sf"/>
</dbReference>
<keyword evidence="8 12" id="KW-0799">Topoisomerase</keyword>
<comment type="cofactor">
    <cofactor evidence="2">
        <name>Mg(2+)</name>
        <dbReference type="ChEBI" id="CHEBI:18420"/>
    </cofactor>
</comment>
<dbReference type="PRINTS" id="PR01550">
    <property type="entry name" value="TOP6AFAMILY"/>
</dbReference>
<evidence type="ECO:0000256" key="3">
    <source>
        <dbReference type="ARBA" id="ARBA00004123"/>
    </source>
</evidence>
<dbReference type="PROSITE" id="PS52041">
    <property type="entry name" value="TOPO_IIB"/>
    <property type="match status" value="1"/>
</dbReference>
<dbReference type="AlphaFoldDB" id="A0A1L7WV21"/>
<dbReference type="InterPro" id="IPR002815">
    <property type="entry name" value="Spo11/TopoVI_A"/>
</dbReference>
<feature type="compositionally biased region" description="Polar residues" evidence="13">
    <location>
        <begin position="40"/>
        <end position="52"/>
    </location>
</feature>
<dbReference type="Gene3D" id="1.10.10.10">
    <property type="entry name" value="Winged helix-like DNA-binding domain superfamily/Winged helix DNA-binding domain"/>
    <property type="match status" value="1"/>
</dbReference>
<dbReference type="GO" id="GO:0000706">
    <property type="term" value="P:meiotic DNA double-strand break processing"/>
    <property type="evidence" value="ECO:0007669"/>
    <property type="project" value="TreeGrafter"/>
</dbReference>
<feature type="region of interest" description="Disordered" evidence="13">
    <location>
        <begin position="30"/>
        <end position="56"/>
    </location>
</feature>
<dbReference type="STRING" id="576137.A0A1L7WV21"/>
<dbReference type="GO" id="GO:0042138">
    <property type="term" value="P:meiotic DNA double-strand break formation"/>
    <property type="evidence" value="ECO:0007669"/>
    <property type="project" value="InterPro"/>
</dbReference>
<dbReference type="CDD" id="cd00223">
    <property type="entry name" value="TOPRIM_TopoIIB_SPO"/>
    <property type="match status" value="1"/>
</dbReference>
<keyword evidence="6" id="KW-0479">Metal-binding</keyword>
<evidence type="ECO:0000259" key="14">
    <source>
        <dbReference type="Pfam" id="PF04406"/>
    </source>
</evidence>
<feature type="region of interest" description="Disordered" evidence="13">
    <location>
        <begin position="208"/>
        <end position="233"/>
    </location>
</feature>
<evidence type="ECO:0000256" key="10">
    <source>
        <dbReference type="ARBA" id="ARBA00023235"/>
    </source>
</evidence>
<dbReference type="Proteomes" id="UP000184330">
    <property type="component" value="Unassembled WGS sequence"/>
</dbReference>
<dbReference type="GO" id="GO:0005524">
    <property type="term" value="F:ATP binding"/>
    <property type="evidence" value="ECO:0007669"/>
    <property type="project" value="InterPro"/>
</dbReference>
<dbReference type="PRINTS" id="PR01551">
    <property type="entry name" value="SPO11HOMOLOG"/>
</dbReference>
<evidence type="ECO:0000256" key="7">
    <source>
        <dbReference type="ARBA" id="ARBA00022842"/>
    </source>
</evidence>
<evidence type="ECO:0000259" key="15">
    <source>
        <dbReference type="Pfam" id="PF21180"/>
    </source>
</evidence>
<dbReference type="GO" id="GO:0046872">
    <property type="term" value="F:metal ion binding"/>
    <property type="evidence" value="ECO:0007669"/>
    <property type="project" value="UniProtKB-KW"/>
</dbReference>
<accession>A0A1L7WV21</accession>
<comment type="similarity">
    <text evidence="4 12">Belongs to the TOP6A family.</text>
</comment>
<dbReference type="InterPro" id="IPR036388">
    <property type="entry name" value="WH-like_DNA-bd_sf"/>
</dbReference>
<evidence type="ECO:0000256" key="13">
    <source>
        <dbReference type="SAM" id="MobiDB-lite"/>
    </source>
</evidence>
<sequence length="436" mass="48751">MDIDLLSDLLEENQSSFHSQLLQDLPNSRLTTAELPGAPGTSTGPSRVSTKRSALPSAPNRAGAVILKIENIFESIVECVMGDKKELVIQLKTRSKKAKDSEEDVNMELGRKSDIRRIKFPSKGPREAWRFGTGLASHSRAVTRSLGHWSGYYQKVVDMYYREPELFMKQGVVDRYVDDIAYTFGVNREALNVVAAAKGLIVGSLSTTRKDGSRTEYGSEPEVEHHSPTTNTAANRTQGMLVPKADDVESIDIGTAQWATFRTIAACEYWRHFRAGNGIIITAKGYPDIQTRQFLRLLSTSFPHIPIFALVDFDPDGIGIISTYKHGSKALAHETNLAVPSIQWLGIRSSDFLEDNTLGQGLLTLSKRDRNIAKKMLTRHDTDERDEEWRRELQMMLMLNMKAEIQIVGNEEKLGEWLDGKLRGSIHDADGDILMS</sequence>
<evidence type="ECO:0000256" key="12">
    <source>
        <dbReference type="PROSITE-ProRule" id="PRU01385"/>
    </source>
</evidence>
<keyword evidence="9 12" id="KW-0238">DNA-binding</keyword>
<evidence type="ECO:0000256" key="9">
    <source>
        <dbReference type="ARBA" id="ARBA00023125"/>
    </source>
</evidence>
<dbReference type="GO" id="GO:0003677">
    <property type="term" value="F:DNA binding"/>
    <property type="evidence" value="ECO:0007669"/>
    <property type="project" value="UniProtKB-UniRule"/>
</dbReference>
<evidence type="ECO:0000313" key="17">
    <source>
        <dbReference type="Proteomes" id="UP000184330"/>
    </source>
</evidence>
<dbReference type="Gene3D" id="3.40.1360.10">
    <property type="match status" value="1"/>
</dbReference>
<dbReference type="SUPFAM" id="SSF56726">
    <property type="entry name" value="DNA topoisomerase IV, alpha subunit"/>
    <property type="match status" value="1"/>
</dbReference>
<evidence type="ECO:0000313" key="16">
    <source>
        <dbReference type="EMBL" id="CZR56625.1"/>
    </source>
</evidence>
<dbReference type="InterPro" id="IPR013049">
    <property type="entry name" value="Spo11/TopoVI_A_N"/>
</dbReference>
<dbReference type="PANTHER" id="PTHR10848">
    <property type="entry name" value="MEIOTIC RECOMBINATION PROTEIN SPO11"/>
    <property type="match status" value="1"/>
</dbReference>
<feature type="domain" description="Spo11/DNA topoisomerase VI subunit A N-terminal" evidence="14">
    <location>
        <begin position="158"/>
        <end position="193"/>
    </location>
</feature>
<keyword evidence="10 12" id="KW-0413">Isomerase</keyword>
<dbReference type="InterPro" id="IPR034136">
    <property type="entry name" value="TOPRIM_Topo6A/Spo11"/>
</dbReference>
<evidence type="ECO:0000256" key="6">
    <source>
        <dbReference type="ARBA" id="ARBA00022723"/>
    </source>
</evidence>
<evidence type="ECO:0000256" key="4">
    <source>
        <dbReference type="ARBA" id="ARBA00006559"/>
    </source>
</evidence>
<dbReference type="EC" id="5.6.2.2" evidence="5"/>
<proteinExistence type="inferred from homology"/>
<keyword evidence="7" id="KW-0460">Magnesium</keyword>
<dbReference type="Pfam" id="PF04406">
    <property type="entry name" value="TP6A_N"/>
    <property type="match status" value="1"/>
</dbReference>
<dbReference type="GO" id="GO:0000228">
    <property type="term" value="C:nuclear chromosome"/>
    <property type="evidence" value="ECO:0007669"/>
    <property type="project" value="TreeGrafter"/>
</dbReference>
<evidence type="ECO:0000256" key="2">
    <source>
        <dbReference type="ARBA" id="ARBA00001946"/>
    </source>
</evidence>